<evidence type="ECO:0000256" key="1">
    <source>
        <dbReference type="ARBA" id="ARBA00022741"/>
    </source>
</evidence>
<dbReference type="InterPro" id="IPR013641">
    <property type="entry name" value="KTI12/PSTK"/>
</dbReference>
<evidence type="ECO:0000313" key="5">
    <source>
        <dbReference type="Proteomes" id="UP000822688"/>
    </source>
</evidence>
<comment type="similarity">
    <text evidence="3">Belongs to the KTI12 family.</text>
</comment>
<dbReference type="Proteomes" id="UP000822688">
    <property type="component" value="Chromosome V"/>
</dbReference>
<keyword evidence="2" id="KW-0067">ATP-binding</keyword>
<keyword evidence="1" id="KW-0547">Nucleotide-binding</keyword>
<dbReference type="GO" id="GO:0005524">
    <property type="term" value="F:ATP binding"/>
    <property type="evidence" value="ECO:0007669"/>
    <property type="project" value="UniProtKB-KW"/>
</dbReference>
<reference evidence="4" key="1">
    <citation type="submission" date="2020-06" db="EMBL/GenBank/DDBJ databases">
        <title>WGS assembly of Ceratodon purpureus strain R40.</title>
        <authorList>
            <person name="Carey S.B."/>
            <person name="Jenkins J."/>
            <person name="Shu S."/>
            <person name="Lovell J.T."/>
            <person name="Sreedasyam A."/>
            <person name="Maumus F."/>
            <person name="Tiley G.P."/>
            <person name="Fernandez-Pozo N."/>
            <person name="Barry K."/>
            <person name="Chen C."/>
            <person name="Wang M."/>
            <person name="Lipzen A."/>
            <person name="Daum C."/>
            <person name="Saski C.A."/>
            <person name="Payton A.C."/>
            <person name="Mcbreen J.C."/>
            <person name="Conrad R.E."/>
            <person name="Kollar L.M."/>
            <person name="Olsson S."/>
            <person name="Huttunen S."/>
            <person name="Landis J.B."/>
            <person name="Wickett N.J."/>
            <person name="Johnson M.G."/>
            <person name="Rensing S.A."/>
            <person name="Grimwood J."/>
            <person name="Schmutz J."/>
            <person name="Mcdaniel S.F."/>
        </authorList>
    </citation>
    <scope>NUCLEOTIDE SEQUENCE</scope>
    <source>
        <strain evidence="4">R40</strain>
    </source>
</reference>
<keyword evidence="5" id="KW-1185">Reference proteome</keyword>
<gene>
    <name evidence="4" type="ORF">KC19_VG319100</name>
</gene>
<name>A0A8T0HXK5_CERPU</name>
<evidence type="ECO:0000313" key="4">
    <source>
        <dbReference type="EMBL" id="KAG0575108.1"/>
    </source>
</evidence>
<accession>A0A8T0HXK5</accession>
<organism evidence="4 5">
    <name type="scientific">Ceratodon purpureus</name>
    <name type="common">Fire moss</name>
    <name type="synonym">Dicranum purpureum</name>
    <dbReference type="NCBI Taxonomy" id="3225"/>
    <lineage>
        <taxon>Eukaryota</taxon>
        <taxon>Viridiplantae</taxon>
        <taxon>Streptophyta</taxon>
        <taxon>Embryophyta</taxon>
        <taxon>Bryophyta</taxon>
        <taxon>Bryophytina</taxon>
        <taxon>Bryopsida</taxon>
        <taxon>Dicranidae</taxon>
        <taxon>Pseudoditrichales</taxon>
        <taxon>Ditrichaceae</taxon>
        <taxon>Ceratodon</taxon>
    </lineage>
</organism>
<protein>
    <submittedName>
        <fullName evidence="4">Uncharacterized protein</fullName>
    </submittedName>
</protein>
<sequence>MGTISVGGVYTRSSAKEDDTRTDEAASKEIVSILVDAQAQGMGGVVRSVPLGRLLIINVQKNVGLPELRRLRRTFLKLAGQSSLSGPPPPSDAKSAKRMFADYLNREFSANVLQRLWKCSNGLLQSSELVLSLEILEHVKPSLHVLLHIS</sequence>
<proteinExistence type="inferred from homology"/>
<comment type="caution">
    <text evidence="4">The sequence shown here is derived from an EMBL/GenBank/DDBJ whole genome shotgun (WGS) entry which is preliminary data.</text>
</comment>
<dbReference type="PANTHER" id="PTHR12435">
    <property type="match status" value="1"/>
</dbReference>
<dbReference type="Pfam" id="PF08433">
    <property type="entry name" value="KTI12"/>
    <property type="match status" value="1"/>
</dbReference>
<dbReference type="EMBL" id="CM026426">
    <property type="protein sequence ID" value="KAG0575108.1"/>
    <property type="molecule type" value="Genomic_DNA"/>
</dbReference>
<evidence type="ECO:0000256" key="2">
    <source>
        <dbReference type="ARBA" id="ARBA00022840"/>
    </source>
</evidence>
<evidence type="ECO:0000256" key="3">
    <source>
        <dbReference type="ARBA" id="ARBA00025768"/>
    </source>
</evidence>
<dbReference type="AlphaFoldDB" id="A0A8T0HXK5"/>